<feature type="region of interest" description="Disordered" evidence="1">
    <location>
        <begin position="20"/>
        <end position="69"/>
    </location>
</feature>
<feature type="compositionally biased region" description="Basic and acidic residues" evidence="1">
    <location>
        <begin position="47"/>
        <end position="69"/>
    </location>
</feature>
<comment type="caution">
    <text evidence="2">The sequence shown here is derived from an EMBL/GenBank/DDBJ whole genome shotgun (WGS) entry which is preliminary data.</text>
</comment>
<gene>
    <name evidence="2" type="ORF">PENANT_c051G08947</name>
</gene>
<organism evidence="2 3">
    <name type="scientific">Penicillium antarcticum</name>
    <dbReference type="NCBI Taxonomy" id="416450"/>
    <lineage>
        <taxon>Eukaryota</taxon>
        <taxon>Fungi</taxon>
        <taxon>Dikarya</taxon>
        <taxon>Ascomycota</taxon>
        <taxon>Pezizomycotina</taxon>
        <taxon>Eurotiomycetes</taxon>
        <taxon>Eurotiomycetidae</taxon>
        <taxon>Eurotiales</taxon>
        <taxon>Aspergillaceae</taxon>
        <taxon>Penicillium</taxon>
    </lineage>
</organism>
<evidence type="ECO:0000313" key="3">
    <source>
        <dbReference type="Proteomes" id="UP000191672"/>
    </source>
</evidence>
<dbReference type="Gene3D" id="3.40.50.720">
    <property type="entry name" value="NAD(P)-binding Rossmann-like Domain"/>
    <property type="match status" value="1"/>
</dbReference>
<proteinExistence type="predicted"/>
<name>A0A1V6PR03_9EURO</name>
<sequence>MAPQLAWTGLGNMAEEWSRISVQTSDDLQPQHRPRQRLPPQEPQHSGSDHLQESITKADKKSTCVSDDKATQKITSTITAAGDIKDKLFIDCSTNQPETTKQP</sequence>
<dbReference type="STRING" id="416450.A0A1V6PR03"/>
<evidence type="ECO:0000256" key="1">
    <source>
        <dbReference type="SAM" id="MobiDB-lite"/>
    </source>
</evidence>
<dbReference type="AlphaFoldDB" id="A0A1V6PR03"/>
<dbReference type="EMBL" id="MDYN01000051">
    <property type="protein sequence ID" value="OQD79424.1"/>
    <property type="molecule type" value="Genomic_DNA"/>
</dbReference>
<evidence type="ECO:0000313" key="2">
    <source>
        <dbReference type="EMBL" id="OQD79424.1"/>
    </source>
</evidence>
<keyword evidence="3" id="KW-1185">Reference proteome</keyword>
<accession>A0A1V6PR03</accession>
<protein>
    <submittedName>
        <fullName evidence="2">Uncharacterized protein</fullName>
    </submittedName>
</protein>
<reference evidence="3" key="1">
    <citation type="journal article" date="2017" name="Nat. Microbiol.">
        <title>Global analysis of biosynthetic gene clusters reveals vast potential of secondary metabolite production in Penicillium species.</title>
        <authorList>
            <person name="Nielsen J.C."/>
            <person name="Grijseels S."/>
            <person name="Prigent S."/>
            <person name="Ji B."/>
            <person name="Dainat J."/>
            <person name="Nielsen K.F."/>
            <person name="Frisvad J.C."/>
            <person name="Workman M."/>
            <person name="Nielsen J."/>
        </authorList>
    </citation>
    <scope>NUCLEOTIDE SEQUENCE [LARGE SCALE GENOMIC DNA]</scope>
    <source>
        <strain evidence="3">IBT 31811</strain>
    </source>
</reference>
<dbReference type="Proteomes" id="UP000191672">
    <property type="component" value="Unassembled WGS sequence"/>
</dbReference>